<evidence type="ECO:0000256" key="15">
    <source>
        <dbReference type="ARBA" id="ARBA00023170"/>
    </source>
</evidence>
<evidence type="ECO:0000256" key="1">
    <source>
        <dbReference type="ARBA" id="ARBA00004236"/>
    </source>
</evidence>
<feature type="transmembrane region" description="Helical" evidence="17">
    <location>
        <begin position="237"/>
        <end position="262"/>
    </location>
</feature>
<evidence type="ECO:0000256" key="7">
    <source>
        <dbReference type="ARBA" id="ARBA00022527"/>
    </source>
</evidence>
<protein>
    <recommendedName>
        <fullName evidence="5">non-specific serine/threonine protein kinase</fullName>
        <ecNumber evidence="5">2.7.11.1</ecNumber>
    </recommendedName>
</protein>
<feature type="transmembrane region" description="Helical" evidence="17">
    <location>
        <begin position="404"/>
        <end position="423"/>
    </location>
</feature>
<dbReference type="Gene3D" id="1.10.510.10">
    <property type="entry name" value="Transferase(Phosphotransferase) domain 1"/>
    <property type="match status" value="1"/>
</dbReference>
<dbReference type="OrthoDB" id="2014828at2759"/>
<comment type="caution">
    <text evidence="19">The sequence shown here is derived from an EMBL/GenBank/DDBJ whole genome shotgun (WGS) entry which is preliminary data.</text>
</comment>
<dbReference type="CDD" id="cd09272">
    <property type="entry name" value="RNase_HI_RT_Ty1"/>
    <property type="match status" value="1"/>
</dbReference>
<keyword evidence="13 17" id="KW-1133">Transmembrane helix</keyword>
<comment type="similarity">
    <text evidence="3">In the N-terminal section; belongs to the leguminous lectin family.</text>
</comment>
<gene>
    <name evidence="19" type="ORF">E3N88_09056</name>
</gene>
<accession>A0A5N6PHY3</accession>
<dbReference type="GO" id="GO:0005524">
    <property type="term" value="F:ATP binding"/>
    <property type="evidence" value="ECO:0007669"/>
    <property type="project" value="UniProtKB-KW"/>
</dbReference>
<dbReference type="EMBL" id="SZYD01000004">
    <property type="protein sequence ID" value="KAD6454350.1"/>
    <property type="molecule type" value="Genomic_DNA"/>
</dbReference>
<organism evidence="19 20">
    <name type="scientific">Mikania micrantha</name>
    <name type="common">bitter vine</name>
    <dbReference type="NCBI Taxonomy" id="192012"/>
    <lineage>
        <taxon>Eukaryota</taxon>
        <taxon>Viridiplantae</taxon>
        <taxon>Streptophyta</taxon>
        <taxon>Embryophyta</taxon>
        <taxon>Tracheophyta</taxon>
        <taxon>Spermatophyta</taxon>
        <taxon>Magnoliopsida</taxon>
        <taxon>eudicotyledons</taxon>
        <taxon>Gunneridae</taxon>
        <taxon>Pentapetalae</taxon>
        <taxon>asterids</taxon>
        <taxon>campanulids</taxon>
        <taxon>Asterales</taxon>
        <taxon>Asteraceae</taxon>
        <taxon>Asteroideae</taxon>
        <taxon>Heliantheae alliance</taxon>
        <taxon>Eupatorieae</taxon>
        <taxon>Mikania</taxon>
    </lineage>
</organism>
<dbReference type="GO" id="GO:0030246">
    <property type="term" value="F:carbohydrate binding"/>
    <property type="evidence" value="ECO:0007669"/>
    <property type="project" value="UniProtKB-KW"/>
</dbReference>
<evidence type="ECO:0000256" key="4">
    <source>
        <dbReference type="ARBA" id="ARBA00010217"/>
    </source>
</evidence>
<keyword evidence="9" id="KW-0732">Signal</keyword>
<dbReference type="PANTHER" id="PTHR27007">
    <property type="match status" value="1"/>
</dbReference>
<keyword evidence="8 17" id="KW-0812">Transmembrane</keyword>
<dbReference type="InterPro" id="IPR011009">
    <property type="entry name" value="Kinase-like_dom_sf"/>
</dbReference>
<keyword evidence="15" id="KW-0675">Receptor</keyword>
<keyword evidence="12" id="KW-0067">ATP-binding</keyword>
<evidence type="ECO:0000256" key="14">
    <source>
        <dbReference type="ARBA" id="ARBA00023136"/>
    </source>
</evidence>
<comment type="similarity">
    <text evidence="4">In the C-terminal section; belongs to the protein kinase superfamily. Ser/Thr protein kinase family.</text>
</comment>
<keyword evidence="7" id="KW-0808">Transferase</keyword>
<dbReference type="CDD" id="cd06899">
    <property type="entry name" value="lectin_legume_LecRK_Arcelin_ConA"/>
    <property type="match status" value="2"/>
</dbReference>
<evidence type="ECO:0000313" key="19">
    <source>
        <dbReference type="EMBL" id="KAD6454350.1"/>
    </source>
</evidence>
<evidence type="ECO:0000256" key="17">
    <source>
        <dbReference type="SAM" id="Phobius"/>
    </source>
</evidence>
<dbReference type="GO" id="GO:0004674">
    <property type="term" value="F:protein serine/threonine kinase activity"/>
    <property type="evidence" value="ECO:0007669"/>
    <property type="project" value="UniProtKB-KW"/>
</dbReference>
<keyword evidence="10" id="KW-0430">Lectin</keyword>
<dbReference type="InterPro" id="IPR000985">
    <property type="entry name" value="Lectin_LegA_CS"/>
</dbReference>
<keyword evidence="16" id="KW-0325">Glycoprotein</keyword>
<sequence length="976" mass="109141">MEIVTEGETPYISNKGIELTPDDVEPMRRGRAGRARYIRPLHLWDKKSGQLASFVTNFTFVIDSNQELEYGGGITFFLAQNNSVITGGHALGLPVDNTTMRKLSRFVAVEFDTFWNSGWDPLMSNSSIGEHVGISISSLSSVSYKKWLSNVGGGGVCQAWIAYDSVSKNLTVSFTAFRNNSVVREDGLVHTVDLRKELPEWVIFGFSGGTEYALYQSQIVRSWSFSSSDLPAECKKIMVGLIVAVWVVIIFLVMLLFGLMMFKRKKNDVQMNKDFEMGTGPKRFSYHRLARSTGNFAENHKLGEGGFFKDSSTWVAVKRVSRSSKQGIKEYASEVTIISRLRHRNLVQLTGWCHENSELLLVYEFMENEHYCVKIVGCVVLLLHLDHSETNNVPTLMAFSMTHLITWILVLLMPYVSAITFNLSHIRPQCENLEIVTEGETPYISNMGIELTPDDVEPMRRGRAGRARYIRPLHLWDKKSGQLASFVTNFTFVIDSNQELEYGGGITFFLAQNNSVITGGHALGLPVDNTSMRNLSRFVAVEFDTFWNSCWDPLMSNSSIGEHVGISISSLSSVSYKKWLSNVGGGGVCQAWIAYDSVSKNLTVSFTAFRNNTVVREDGLVHTVDLRKELPEWVIFGFSGGTEYALYQSQIVRSWSFSSSDLPTECKKIMVGLIVAVWVVIIFLVMLLFGLMMFKRKKNDVQMNKDFEMGSGPKRFSYHRLARSTGNFAENHKLGEGGFGGVYKDIKSSNVMLDSNFNPKLGDFGLAKLVEHEKGSKTTMLGGTVGYMAPEVIGKASKESDVYSFGVVALEIASGRKSIVHMGEETQIRLVEWAIQVLNFEASPPTLPSKMPVATYTAPHTWAKIEENKEMESGFISKFMAKPKDSHIKDVKRIFLYLKGKPSLGLCYPYDDSMNFISFSDSDYGGCNLDRNSTTRGCQLFGNKLITWQCKKQLTVTISTCEAEYVAASSCCSQVL</sequence>
<keyword evidence="20" id="KW-1185">Reference proteome</keyword>
<feature type="transmembrane region" description="Helical" evidence="17">
    <location>
        <begin position="669"/>
        <end position="694"/>
    </location>
</feature>
<evidence type="ECO:0000256" key="2">
    <source>
        <dbReference type="ARBA" id="ARBA00004479"/>
    </source>
</evidence>
<name>A0A5N6PHY3_9ASTR</name>
<dbReference type="PROSITE" id="PS00307">
    <property type="entry name" value="LECTIN_LEGUME_BETA"/>
    <property type="match status" value="2"/>
</dbReference>
<evidence type="ECO:0000256" key="13">
    <source>
        <dbReference type="ARBA" id="ARBA00022989"/>
    </source>
</evidence>
<dbReference type="Proteomes" id="UP000326396">
    <property type="component" value="Linkage Group LG12"/>
</dbReference>
<dbReference type="InterPro" id="IPR013320">
    <property type="entry name" value="ConA-like_dom_sf"/>
</dbReference>
<keyword evidence="14 17" id="KW-0472">Membrane</keyword>
<proteinExistence type="inferred from homology"/>
<dbReference type="AlphaFoldDB" id="A0A5N6PHY3"/>
<dbReference type="SUPFAM" id="SSF56112">
    <property type="entry name" value="Protein kinase-like (PK-like)"/>
    <property type="match status" value="2"/>
</dbReference>
<dbReference type="InterPro" id="IPR019825">
    <property type="entry name" value="Lectin_legB_Mn/Ca_BS"/>
</dbReference>
<dbReference type="GO" id="GO:0005886">
    <property type="term" value="C:plasma membrane"/>
    <property type="evidence" value="ECO:0007669"/>
    <property type="project" value="UniProtKB-SubCell"/>
</dbReference>
<evidence type="ECO:0000256" key="5">
    <source>
        <dbReference type="ARBA" id="ARBA00012513"/>
    </source>
</evidence>
<dbReference type="SMART" id="SM00220">
    <property type="entry name" value="S_TKc"/>
    <property type="match status" value="1"/>
</dbReference>
<dbReference type="InterPro" id="IPR050528">
    <property type="entry name" value="L-type_Lectin-RKs"/>
</dbReference>
<evidence type="ECO:0000256" key="3">
    <source>
        <dbReference type="ARBA" id="ARBA00008536"/>
    </source>
</evidence>
<keyword evidence="6" id="KW-1003">Cell membrane</keyword>
<evidence type="ECO:0000256" key="8">
    <source>
        <dbReference type="ARBA" id="ARBA00022692"/>
    </source>
</evidence>
<evidence type="ECO:0000256" key="10">
    <source>
        <dbReference type="ARBA" id="ARBA00022734"/>
    </source>
</evidence>
<evidence type="ECO:0000259" key="18">
    <source>
        <dbReference type="PROSITE" id="PS50011"/>
    </source>
</evidence>
<dbReference type="InterPro" id="IPR000719">
    <property type="entry name" value="Prot_kinase_dom"/>
</dbReference>
<keyword evidence="7" id="KW-0418">Kinase</keyword>
<dbReference type="PROSITE" id="PS00308">
    <property type="entry name" value="LECTIN_LEGUME_ALPHA"/>
    <property type="match status" value="2"/>
</dbReference>
<keyword evidence="11" id="KW-0547">Nucleotide-binding</keyword>
<dbReference type="SUPFAM" id="SSF49899">
    <property type="entry name" value="Concanavalin A-like lectins/glucanases"/>
    <property type="match status" value="2"/>
</dbReference>
<feature type="domain" description="Protein kinase" evidence="18">
    <location>
        <begin position="577"/>
        <end position="896"/>
    </location>
</feature>
<dbReference type="Pfam" id="PF00069">
    <property type="entry name" value="Pkinase"/>
    <property type="match status" value="2"/>
</dbReference>
<dbReference type="Gene3D" id="3.30.200.20">
    <property type="entry name" value="Phosphorylase Kinase, domain 1"/>
    <property type="match status" value="1"/>
</dbReference>
<dbReference type="EC" id="2.7.11.1" evidence="5"/>
<evidence type="ECO:0000256" key="16">
    <source>
        <dbReference type="ARBA" id="ARBA00023180"/>
    </source>
</evidence>
<reference evidence="19 20" key="1">
    <citation type="submission" date="2019-05" db="EMBL/GenBank/DDBJ databases">
        <title>Mikania micrantha, genome provides insights into the molecular mechanism of rapid growth.</title>
        <authorList>
            <person name="Liu B."/>
        </authorList>
    </citation>
    <scope>NUCLEOTIDE SEQUENCE [LARGE SCALE GENOMIC DNA]</scope>
    <source>
        <strain evidence="19">NLD-2019</strain>
        <tissue evidence="19">Leaf</tissue>
    </source>
</reference>
<dbReference type="Gene3D" id="2.60.120.200">
    <property type="match status" value="2"/>
</dbReference>
<evidence type="ECO:0000256" key="6">
    <source>
        <dbReference type="ARBA" id="ARBA00022475"/>
    </source>
</evidence>
<evidence type="ECO:0000313" key="20">
    <source>
        <dbReference type="Proteomes" id="UP000326396"/>
    </source>
</evidence>
<evidence type="ECO:0000256" key="9">
    <source>
        <dbReference type="ARBA" id="ARBA00022729"/>
    </source>
</evidence>
<evidence type="ECO:0000256" key="12">
    <source>
        <dbReference type="ARBA" id="ARBA00022840"/>
    </source>
</evidence>
<evidence type="ECO:0000256" key="11">
    <source>
        <dbReference type="ARBA" id="ARBA00022741"/>
    </source>
</evidence>
<keyword evidence="7" id="KW-0723">Serine/threonine-protein kinase</keyword>
<dbReference type="InterPro" id="IPR001220">
    <property type="entry name" value="Legume_lectin_dom"/>
</dbReference>
<comment type="subcellular location">
    <subcellularLocation>
        <location evidence="1">Cell membrane</location>
    </subcellularLocation>
    <subcellularLocation>
        <location evidence="2">Membrane</location>
        <topology evidence="2">Single-pass type I membrane protein</topology>
    </subcellularLocation>
</comment>
<dbReference type="Pfam" id="PF00139">
    <property type="entry name" value="Lectin_legB"/>
    <property type="match status" value="2"/>
</dbReference>
<dbReference type="PROSITE" id="PS50011">
    <property type="entry name" value="PROTEIN_KINASE_DOM"/>
    <property type="match status" value="1"/>
</dbReference>